<evidence type="ECO:0000256" key="2">
    <source>
        <dbReference type="ARBA" id="ARBA00023002"/>
    </source>
</evidence>
<protein>
    <submittedName>
        <fullName evidence="5">SDR family oxidoreductase</fullName>
    </submittedName>
</protein>
<evidence type="ECO:0000256" key="1">
    <source>
        <dbReference type="ARBA" id="ARBA00006484"/>
    </source>
</evidence>
<organism evidence="5 6">
    <name type="scientific">Dyella soli</name>
    <dbReference type="NCBI Taxonomy" id="522319"/>
    <lineage>
        <taxon>Bacteria</taxon>
        <taxon>Pseudomonadati</taxon>
        <taxon>Pseudomonadota</taxon>
        <taxon>Gammaproteobacteria</taxon>
        <taxon>Lysobacterales</taxon>
        <taxon>Rhodanobacteraceae</taxon>
        <taxon>Dyella</taxon>
    </lineage>
</organism>
<name>A0A4R0Z0D8_9GAMM</name>
<dbReference type="InterPro" id="IPR036291">
    <property type="entry name" value="NAD(P)-bd_dom_sf"/>
</dbReference>
<dbReference type="PANTHER" id="PTHR44196">
    <property type="entry name" value="DEHYDROGENASE/REDUCTASE SDR FAMILY MEMBER 7B"/>
    <property type="match status" value="1"/>
</dbReference>
<dbReference type="InterPro" id="IPR002347">
    <property type="entry name" value="SDR_fam"/>
</dbReference>
<dbReference type="SMART" id="SM00822">
    <property type="entry name" value="PKS_KR"/>
    <property type="match status" value="1"/>
</dbReference>
<dbReference type="Gene3D" id="3.40.50.720">
    <property type="entry name" value="NAD(P)-binding Rossmann-like Domain"/>
    <property type="match status" value="1"/>
</dbReference>
<dbReference type="SUPFAM" id="SSF51735">
    <property type="entry name" value="NAD(P)-binding Rossmann-fold domains"/>
    <property type="match status" value="1"/>
</dbReference>
<gene>
    <name evidence="5" type="ORF">EZM97_05670</name>
</gene>
<dbReference type="GO" id="GO:0016020">
    <property type="term" value="C:membrane"/>
    <property type="evidence" value="ECO:0007669"/>
    <property type="project" value="TreeGrafter"/>
</dbReference>
<evidence type="ECO:0000256" key="3">
    <source>
        <dbReference type="RuleBase" id="RU000363"/>
    </source>
</evidence>
<dbReference type="PIRSF" id="PIRSF000126">
    <property type="entry name" value="11-beta-HSD1"/>
    <property type="match status" value="1"/>
</dbReference>
<dbReference type="PRINTS" id="PR00080">
    <property type="entry name" value="SDRFAMILY"/>
</dbReference>
<dbReference type="AlphaFoldDB" id="A0A4R0Z0D8"/>
<evidence type="ECO:0000259" key="4">
    <source>
        <dbReference type="SMART" id="SM00822"/>
    </source>
</evidence>
<reference evidence="5 6" key="1">
    <citation type="submission" date="2019-02" db="EMBL/GenBank/DDBJ databases">
        <title>Dyella amyloliquefaciens sp. nov., isolated from forest soil.</title>
        <authorList>
            <person name="Gao Z.-H."/>
            <person name="Qiu L.-H."/>
        </authorList>
    </citation>
    <scope>NUCLEOTIDE SEQUENCE [LARGE SCALE GENOMIC DNA]</scope>
    <source>
        <strain evidence="5 6">KACC 12747</strain>
    </source>
</reference>
<dbReference type="InterPro" id="IPR057326">
    <property type="entry name" value="KR_dom"/>
</dbReference>
<keyword evidence="2" id="KW-0560">Oxidoreductase</keyword>
<comment type="similarity">
    <text evidence="1 3">Belongs to the short-chain dehydrogenases/reductases (SDR) family.</text>
</comment>
<evidence type="ECO:0000313" key="6">
    <source>
        <dbReference type="Proteomes" id="UP000291822"/>
    </source>
</evidence>
<dbReference type="EMBL" id="SJTG01000001">
    <property type="protein sequence ID" value="TCI12818.1"/>
    <property type="molecule type" value="Genomic_DNA"/>
</dbReference>
<comment type="caution">
    <text evidence="5">The sequence shown here is derived from an EMBL/GenBank/DDBJ whole genome shotgun (WGS) entry which is preliminary data.</text>
</comment>
<keyword evidence="6" id="KW-1185">Reference proteome</keyword>
<evidence type="ECO:0000313" key="5">
    <source>
        <dbReference type="EMBL" id="TCI12818.1"/>
    </source>
</evidence>
<dbReference type="CDD" id="cd05233">
    <property type="entry name" value="SDR_c"/>
    <property type="match status" value="1"/>
</dbReference>
<feature type="domain" description="Ketoreductase" evidence="4">
    <location>
        <begin position="6"/>
        <end position="193"/>
    </location>
</feature>
<accession>A0A4R0Z0D8</accession>
<proteinExistence type="inferred from homology"/>
<sequence length="271" mass="29549">MTPARPTSLITGASAGIGAAFARDLAKRGHDLILTARRADRLEALATELRDAHGGKVTILPCDLANPDASEKLCADIEALGLHVDWLVNNAGYGVPGTFEANAWQTHADFIQVLMTAPAELAWRLLPGMRERRYGRIINVASLAGHVPGSAGHTLYAASKAYLIKFSQSLALENQMLGVHVCALCPGFTWSEFHDVTGTRELMNKLPGFMWQTAEVVVSEGVEAVERGEIVHVTGSVNRFIKALMKLLPDRLTLWLSARESRRYRQLEAAP</sequence>
<dbReference type="Proteomes" id="UP000291822">
    <property type="component" value="Unassembled WGS sequence"/>
</dbReference>
<dbReference type="RefSeq" id="WP_131150403.1">
    <property type="nucleotide sequence ID" value="NZ_SJTG01000001.1"/>
</dbReference>
<dbReference type="GO" id="GO:0016491">
    <property type="term" value="F:oxidoreductase activity"/>
    <property type="evidence" value="ECO:0007669"/>
    <property type="project" value="UniProtKB-KW"/>
</dbReference>
<dbReference type="Pfam" id="PF00106">
    <property type="entry name" value="adh_short"/>
    <property type="match status" value="1"/>
</dbReference>
<dbReference type="PRINTS" id="PR00081">
    <property type="entry name" value="GDHRDH"/>
</dbReference>
<dbReference type="PANTHER" id="PTHR44196:SF2">
    <property type="entry name" value="SHORT-CHAIN DEHYDROGENASE-RELATED"/>
    <property type="match status" value="1"/>
</dbReference>